<keyword evidence="1 2" id="KW-0732">Signal</keyword>
<dbReference type="Gene3D" id="3.40.190.10">
    <property type="entry name" value="Periplasmic binding protein-like II"/>
    <property type="match status" value="2"/>
</dbReference>
<dbReference type="SMART" id="SM00062">
    <property type="entry name" value="PBPb"/>
    <property type="match status" value="1"/>
</dbReference>
<dbReference type="Pfam" id="PF00497">
    <property type="entry name" value="SBP_bac_3"/>
    <property type="match status" value="1"/>
</dbReference>
<evidence type="ECO:0000313" key="4">
    <source>
        <dbReference type="EMBL" id="GFH41233.1"/>
    </source>
</evidence>
<sequence>MKKITKIALSFAAVLAVTSLAACGKSDDKDKTSKSSSAKVTEITVGTAGMPKPFTYKTADGKLTGYDIELAKKIDKALPQYKFKFEVTEFPSVLANLDTGRFQLAANNFGYKAERAEKYIYSDPIAKNPGVLVVKKGSDIKSWADIAGKKTTSETGTTYSNSLEEFNKTAKTKVDFTYTEADLATQLQQVSDGKLDFKLQDLVSAKQIIKESGLSNLKVIDITGERDNPNSYYLFPKDADKAFVKAVNAQIAKFKKDGTLKALSEKELGGNYAPDDSITVK</sequence>
<comment type="caution">
    <text evidence="4">The sequence shown here is derived from an EMBL/GenBank/DDBJ whole genome shotgun (WGS) entry which is preliminary data.</text>
</comment>
<evidence type="ECO:0000259" key="3">
    <source>
        <dbReference type="SMART" id="SM00062"/>
    </source>
</evidence>
<proteinExistence type="predicted"/>
<protein>
    <submittedName>
        <fullName evidence="4">Amino acid ABC transporter substrate-binding protein</fullName>
    </submittedName>
</protein>
<name>A0A6A0B9D9_9LACT</name>
<feature type="chain" id="PRO_5025654114" evidence="2">
    <location>
        <begin position="22"/>
        <end position="281"/>
    </location>
</feature>
<dbReference type="AlphaFoldDB" id="A0A6A0B9D9"/>
<dbReference type="RefSeq" id="WP_172357493.1">
    <property type="nucleotide sequence ID" value="NZ_BLLH01000010.1"/>
</dbReference>
<feature type="domain" description="Solute-binding protein family 3/N-terminal" evidence="3">
    <location>
        <begin position="42"/>
        <end position="271"/>
    </location>
</feature>
<dbReference type="Proteomes" id="UP000475928">
    <property type="component" value="Unassembled WGS sequence"/>
</dbReference>
<dbReference type="SUPFAM" id="SSF53850">
    <property type="entry name" value="Periplasmic binding protein-like II"/>
    <property type="match status" value="1"/>
</dbReference>
<feature type="signal peptide" evidence="2">
    <location>
        <begin position="1"/>
        <end position="21"/>
    </location>
</feature>
<dbReference type="PANTHER" id="PTHR35936">
    <property type="entry name" value="MEMBRANE-BOUND LYTIC MUREIN TRANSGLYCOSYLASE F"/>
    <property type="match status" value="1"/>
</dbReference>
<gene>
    <name evidence="4" type="ORF">Hs20B_16310</name>
</gene>
<evidence type="ECO:0000256" key="1">
    <source>
        <dbReference type="ARBA" id="ARBA00022729"/>
    </source>
</evidence>
<evidence type="ECO:0000313" key="5">
    <source>
        <dbReference type="Proteomes" id="UP000475928"/>
    </source>
</evidence>
<dbReference type="PANTHER" id="PTHR35936:SF19">
    <property type="entry name" value="AMINO-ACID-BINDING PROTEIN YXEM-RELATED"/>
    <property type="match status" value="1"/>
</dbReference>
<dbReference type="EMBL" id="BLLH01000010">
    <property type="protein sequence ID" value="GFH41233.1"/>
    <property type="molecule type" value="Genomic_DNA"/>
</dbReference>
<evidence type="ECO:0000256" key="2">
    <source>
        <dbReference type="SAM" id="SignalP"/>
    </source>
</evidence>
<dbReference type="PROSITE" id="PS51257">
    <property type="entry name" value="PROKAR_LIPOPROTEIN"/>
    <property type="match status" value="1"/>
</dbReference>
<accession>A0A6A0B9D9</accession>
<organism evidence="4 5">
    <name type="scientific">Pseudolactococcus insecticola</name>
    <dbReference type="NCBI Taxonomy" id="2709158"/>
    <lineage>
        <taxon>Bacteria</taxon>
        <taxon>Bacillati</taxon>
        <taxon>Bacillota</taxon>
        <taxon>Bacilli</taxon>
        <taxon>Lactobacillales</taxon>
        <taxon>Streptococcaceae</taxon>
        <taxon>Pseudolactococcus</taxon>
    </lineage>
</organism>
<dbReference type="InterPro" id="IPR001638">
    <property type="entry name" value="Solute-binding_3/MltF_N"/>
</dbReference>
<reference evidence="4 5" key="1">
    <citation type="submission" date="2020-02" db="EMBL/GenBank/DDBJ databases">
        <title>Draft genome sequence of Lactococcus sp. Hs20B0-1.</title>
        <authorList>
            <person name="Noda S."/>
            <person name="Yuki M."/>
            <person name="Ohkuma M."/>
        </authorList>
    </citation>
    <scope>NUCLEOTIDE SEQUENCE [LARGE SCALE GENOMIC DNA]</scope>
    <source>
        <strain evidence="4 5">Hs20B0-1</strain>
    </source>
</reference>
<keyword evidence="5" id="KW-1185">Reference proteome</keyword>